<evidence type="ECO:0000256" key="1">
    <source>
        <dbReference type="SAM" id="MobiDB-lite"/>
    </source>
</evidence>
<dbReference type="EMBL" id="CADCXV010001527">
    <property type="protein sequence ID" value="CAB0045094.1"/>
    <property type="molecule type" value="Genomic_DNA"/>
</dbReference>
<proteinExistence type="predicted"/>
<dbReference type="Proteomes" id="UP000479190">
    <property type="component" value="Unassembled WGS sequence"/>
</dbReference>
<dbReference type="Pfam" id="PF00665">
    <property type="entry name" value="rve"/>
    <property type="match status" value="1"/>
</dbReference>
<keyword evidence="2" id="KW-0812">Transmembrane</keyword>
<feature type="compositionally biased region" description="Polar residues" evidence="1">
    <location>
        <begin position="315"/>
        <end position="325"/>
    </location>
</feature>
<dbReference type="PANTHER" id="PTHR37984:SF5">
    <property type="entry name" value="PROTEIN NYNRIN-LIKE"/>
    <property type="match status" value="1"/>
</dbReference>
<dbReference type="PANTHER" id="PTHR37984">
    <property type="entry name" value="PROTEIN CBG26694"/>
    <property type="match status" value="1"/>
</dbReference>
<dbReference type="GO" id="GO:0015074">
    <property type="term" value="P:DNA integration"/>
    <property type="evidence" value="ECO:0007669"/>
    <property type="project" value="InterPro"/>
</dbReference>
<keyword evidence="5" id="KW-1185">Reference proteome</keyword>
<feature type="compositionally biased region" description="Basic and acidic residues" evidence="1">
    <location>
        <begin position="49"/>
        <end position="72"/>
    </location>
</feature>
<dbReference type="InterPro" id="IPR001584">
    <property type="entry name" value="Integrase_cat-core"/>
</dbReference>
<dbReference type="OrthoDB" id="7699740at2759"/>
<feature type="transmembrane region" description="Helical" evidence="2">
    <location>
        <begin position="568"/>
        <end position="590"/>
    </location>
</feature>
<name>A0A6H5J6M7_9HYME</name>
<sequence>MSNKGKTGWIQNLNKTEITAELKKRSAEFDETDTYDNLRKLLRSIIKSEKQAGDSKAGTSEKSEPETEHSDSETVPSEEDELDNINMMSDIKFEFRLDDDWELFEEKLTCYMLTRNVTDEKIKVATLVTKLSTDAHALLKQLTAPAKITDKKYDDLTDLMTKQLKPKPSEAMERCTFHMAKQNPNEKIADYVARLKKLALHCNFDKLDDSLRDQLVCGLSDTDTKIKLFEEKDLTLAKALEVSIARESAVKNATSTSNALDSKVSKSNMYYTQSNPQQGSQGHATKNGAAHSKRQQQQQRPRQQQQKQKQRGSDSKSAPSKTPLTTWPYPNKVWGRIHCDFAKFDGDMYLIVIDAHSKWPEIINCKNNTDAKRVIQEFKKLIVRFGLPLHCVTDGGPQFRSTDFMNFLKVNCIKHSFSPPYFPATNGAAENFIQTFKDKVSKIMKRGEKAEAAINRFLFDYRKISAHDYWQNTSQHDRQQRSEPSSRPWAAAAIISRPIHKARDSSGGGGVGSCLGVDRSGIGIAMRSESTSSLRHNRKEAGCLPSIARRGQAAYSSRDSSIYRFSGFVARLCICSSSISSPSIIAYIQWRKKKLKRRVRDLRAAHKTVAAYLSIRYVRSAALR</sequence>
<dbReference type="InterPro" id="IPR050951">
    <property type="entry name" value="Retrovirus_Pol_polyprotein"/>
</dbReference>
<dbReference type="GO" id="GO:0003676">
    <property type="term" value="F:nucleic acid binding"/>
    <property type="evidence" value="ECO:0007669"/>
    <property type="project" value="InterPro"/>
</dbReference>
<feature type="region of interest" description="Disordered" evidence="1">
    <location>
        <begin position="270"/>
        <end position="325"/>
    </location>
</feature>
<feature type="region of interest" description="Disordered" evidence="1">
    <location>
        <begin position="49"/>
        <end position="83"/>
    </location>
</feature>
<keyword evidence="2" id="KW-1133">Transmembrane helix</keyword>
<evidence type="ECO:0000256" key="2">
    <source>
        <dbReference type="SAM" id="Phobius"/>
    </source>
</evidence>
<dbReference type="InterPro" id="IPR036397">
    <property type="entry name" value="RNaseH_sf"/>
</dbReference>
<dbReference type="InterPro" id="IPR012337">
    <property type="entry name" value="RNaseH-like_sf"/>
</dbReference>
<keyword evidence="2" id="KW-0472">Membrane</keyword>
<reference evidence="4 5" key="1">
    <citation type="submission" date="2020-02" db="EMBL/GenBank/DDBJ databases">
        <authorList>
            <person name="Ferguson B K."/>
        </authorList>
    </citation>
    <scope>NUCLEOTIDE SEQUENCE [LARGE SCALE GENOMIC DNA]</scope>
</reference>
<feature type="compositionally biased region" description="Low complexity" evidence="1">
    <location>
        <begin position="295"/>
        <end position="307"/>
    </location>
</feature>
<dbReference type="Gene3D" id="3.30.420.10">
    <property type="entry name" value="Ribonuclease H-like superfamily/Ribonuclease H"/>
    <property type="match status" value="1"/>
</dbReference>
<feature type="compositionally biased region" description="Polar residues" evidence="1">
    <location>
        <begin position="270"/>
        <end position="284"/>
    </location>
</feature>
<dbReference type="Pfam" id="PF03732">
    <property type="entry name" value="Retrotrans_gag"/>
    <property type="match status" value="1"/>
</dbReference>
<accession>A0A6H5J6M7</accession>
<protein>
    <recommendedName>
        <fullName evidence="3">Integrase catalytic domain-containing protein</fullName>
    </recommendedName>
</protein>
<dbReference type="PROSITE" id="PS50994">
    <property type="entry name" value="INTEGRASE"/>
    <property type="match status" value="1"/>
</dbReference>
<evidence type="ECO:0000313" key="5">
    <source>
        <dbReference type="Proteomes" id="UP000479190"/>
    </source>
</evidence>
<organism evidence="4 5">
    <name type="scientific">Trichogramma brassicae</name>
    <dbReference type="NCBI Taxonomy" id="86971"/>
    <lineage>
        <taxon>Eukaryota</taxon>
        <taxon>Metazoa</taxon>
        <taxon>Ecdysozoa</taxon>
        <taxon>Arthropoda</taxon>
        <taxon>Hexapoda</taxon>
        <taxon>Insecta</taxon>
        <taxon>Pterygota</taxon>
        <taxon>Neoptera</taxon>
        <taxon>Endopterygota</taxon>
        <taxon>Hymenoptera</taxon>
        <taxon>Apocrita</taxon>
        <taxon>Proctotrupomorpha</taxon>
        <taxon>Chalcidoidea</taxon>
        <taxon>Trichogrammatidae</taxon>
        <taxon>Trichogramma</taxon>
    </lineage>
</organism>
<dbReference type="AlphaFoldDB" id="A0A6H5J6M7"/>
<feature type="domain" description="Integrase catalytic" evidence="3">
    <location>
        <begin position="324"/>
        <end position="482"/>
    </location>
</feature>
<evidence type="ECO:0000259" key="3">
    <source>
        <dbReference type="PROSITE" id="PS50994"/>
    </source>
</evidence>
<dbReference type="SUPFAM" id="SSF53098">
    <property type="entry name" value="Ribonuclease H-like"/>
    <property type="match status" value="1"/>
</dbReference>
<gene>
    <name evidence="4" type="ORF">TBRA_LOCUS16640</name>
</gene>
<dbReference type="InterPro" id="IPR005162">
    <property type="entry name" value="Retrotrans_gag_dom"/>
</dbReference>
<evidence type="ECO:0000313" key="4">
    <source>
        <dbReference type="EMBL" id="CAB0045094.1"/>
    </source>
</evidence>